<evidence type="ECO:0000313" key="1">
    <source>
        <dbReference type="EMBL" id="AYL95563.1"/>
    </source>
</evidence>
<reference evidence="1 2" key="1">
    <citation type="submission" date="2018-10" db="EMBL/GenBank/DDBJ databases">
        <title>Genome sequencing of Mucilaginibacter sp. HYN0043.</title>
        <authorList>
            <person name="Kim M."/>
            <person name="Yi H."/>
        </authorList>
    </citation>
    <scope>NUCLEOTIDE SEQUENCE [LARGE SCALE GENOMIC DNA]</scope>
    <source>
        <strain evidence="1 2">HYN0043</strain>
    </source>
</reference>
<dbReference type="RefSeq" id="WP_119411522.1">
    <property type="nucleotide sequence ID" value="NZ_CP032869.1"/>
</dbReference>
<sequence>MTVELIPVLEIIGGHRSEIPEPKSWPYWEHPDEWDNYNLNRLLGSGFTDLGAPYAPGSHFYRLSSITEINITKVVRQHLSDFFKGVYKRDGVSPLFGGCVLKVNDKDIFFPQCCSDLSDIAYWEHIAGKHESGYYQGHPQPYLQIGKQHILFDFKTKEFDEPFVPPVPVDEITISKDLLTEAAIKAKAELHDFAATLIKINHSNTLNVPDIDNLLIWDY</sequence>
<accession>A0A494VVT3</accession>
<dbReference type="OrthoDB" id="662228at2"/>
<proteinExistence type="predicted"/>
<keyword evidence="2" id="KW-1185">Reference proteome</keyword>
<evidence type="ECO:0000313" key="2">
    <source>
        <dbReference type="Proteomes" id="UP000270046"/>
    </source>
</evidence>
<organism evidence="1 2">
    <name type="scientific">Mucilaginibacter celer</name>
    <dbReference type="NCBI Taxonomy" id="2305508"/>
    <lineage>
        <taxon>Bacteria</taxon>
        <taxon>Pseudomonadati</taxon>
        <taxon>Bacteroidota</taxon>
        <taxon>Sphingobacteriia</taxon>
        <taxon>Sphingobacteriales</taxon>
        <taxon>Sphingobacteriaceae</taxon>
        <taxon>Mucilaginibacter</taxon>
    </lineage>
</organism>
<name>A0A494VVT3_9SPHI</name>
<dbReference type="Proteomes" id="UP000270046">
    <property type="component" value="Chromosome"/>
</dbReference>
<gene>
    <name evidence="1" type="ORF">HYN43_009795</name>
</gene>
<dbReference type="KEGG" id="muh:HYN43_009795"/>
<dbReference type="AlphaFoldDB" id="A0A494VVT3"/>
<protein>
    <submittedName>
        <fullName evidence="1">Uncharacterized protein</fullName>
    </submittedName>
</protein>
<dbReference type="EMBL" id="CP032869">
    <property type="protein sequence ID" value="AYL95563.1"/>
    <property type="molecule type" value="Genomic_DNA"/>
</dbReference>